<gene>
    <name evidence="3" type="ORF">M0811_14043</name>
</gene>
<dbReference type="EMBL" id="JAPDFW010000009">
    <property type="protein sequence ID" value="KAJ5080522.1"/>
    <property type="molecule type" value="Genomic_DNA"/>
</dbReference>
<evidence type="ECO:0000313" key="3">
    <source>
        <dbReference type="EMBL" id="KAJ5080522.1"/>
    </source>
</evidence>
<dbReference type="PANTHER" id="PTHR12093">
    <property type="entry name" value="NCK-ASSOCIATED PROTEIN 1"/>
    <property type="match status" value="1"/>
</dbReference>
<dbReference type="InterPro" id="IPR019137">
    <property type="entry name" value="Nck-associated_protein-1"/>
</dbReference>
<reference evidence="3" key="1">
    <citation type="submission" date="2022-10" db="EMBL/GenBank/DDBJ databases">
        <title>Novel sulphate-reducing endosymbionts in the free-living metamonad Anaeramoeba.</title>
        <authorList>
            <person name="Jerlstrom-Hultqvist J."/>
            <person name="Cepicka I."/>
            <person name="Gallot-Lavallee L."/>
            <person name="Salas-Leiva D."/>
            <person name="Curtis B.A."/>
            <person name="Zahonova K."/>
            <person name="Pipaliya S."/>
            <person name="Dacks J."/>
            <person name="Roger A.J."/>
        </authorList>
    </citation>
    <scope>NUCLEOTIDE SEQUENCE</scope>
    <source>
        <strain evidence="3">BMAN</strain>
    </source>
</reference>
<feature type="compositionally biased region" description="Polar residues" evidence="2">
    <location>
        <begin position="1174"/>
        <end position="1186"/>
    </location>
</feature>
<dbReference type="OrthoDB" id="548214at2759"/>
<dbReference type="GO" id="GO:0030866">
    <property type="term" value="P:cortical actin cytoskeleton organization"/>
    <property type="evidence" value="ECO:0007669"/>
    <property type="project" value="TreeGrafter"/>
</dbReference>
<evidence type="ECO:0000256" key="1">
    <source>
        <dbReference type="ARBA" id="ARBA00037947"/>
    </source>
</evidence>
<feature type="compositionally biased region" description="Pro residues" evidence="2">
    <location>
        <begin position="1187"/>
        <end position="1218"/>
    </location>
</feature>
<comment type="similarity">
    <text evidence="1">Belongs to the HEM-1/HEM-2 family.</text>
</comment>
<dbReference type="GO" id="GO:0030031">
    <property type="term" value="P:cell projection assembly"/>
    <property type="evidence" value="ECO:0007669"/>
    <property type="project" value="TreeGrafter"/>
</dbReference>
<sequence>MEKAAEKITILSEHLNGLLAQIYNIKQLFDGPSAPPYFVDDKMSKAIVKGFKKFGQQKVSDKFYVNPQFDVIRRNSKEAYEFFTPGYHILSNAMKVLPEVKIILTTIANSTIILSFDANPRLATAFLDLYTNYAKLILLISQFETVKKFLLVYQLAHRQEKKKSPYDFLNVCQFVAKSESPFKSIFEDLNSLWEPITSILETLVFHIPNIQNHDDLRKKGLLSITLKENMLPYPVDDPLYFYLPKTEKIFEWVIYGYLFSPQAFQKDVVTGIVQSALSNIFVVTVYRDLVFYPHQEFEAMLSLSAFKKLKISKKKNIISAAYTNSITKGPELHQKFRLFLKQEAMSLMNLLTYKPGLIAPKVNIVYSILGLCMNEIHWFLKHFKKAPAKVKSKLPAEAFNTIDIIQLIYIVDKITQLLSKRYYIIYATKNDYTNLTSLYSKFFQTSTSSIRTIIEANINALSTLTIDQYEQELDLSALQLNWFRCETLLSNKQMKETELFIIKLGDFAKELNRHSLHLRNIDEIEDQLKEIGGIFSLYPYLDDIYLMYREGLAGEKLIQHHLVSYLNLLSEAHLIINPFYPEELNTLIQSCLAKMDQFLILISTRISGLVRSIASPKKGFANLDQQIDPVVVAREAYNQQKALEKKTVYHPFVPGTESFFSQRNRVKELQRWELHLSRLCSLMDVYSVITIYDTQYVPAQYVVDALESGFQDHLMRNIYSDEQTKTLQKPSVFLKLVSNMIYSMKLVEDTLRLDVMPIVRRILLSNSYAGTPGPRGQLLALQEPPTIQNGVLSAYLELFTNFVENYIASGSVYWELNKSFYSRGGISLRADLYFNIQELTALCELLGPYPGVRAIDNTLLDAISTPILLLKDILAANNQTLLDFEKVYWKPEKSGDIIKKFTQLDNVVKLSINIGATLQLRELLHQALENSIKKNASLIYETVSLAFNEYPPNIWGKEDFLDMDCFAQSVGLFTKTEVDHPFEKAIRMIRKQHTLSGSWEYLPYLYAASFTSSIWLEANYLPEIGGHSNNAHCMIKCIQKLFHLSPILSDDIDLALKEGEKKLANFHKKFIEVSSFVLFQLEQQPESKKLPSTGTIFVLLDKFVTDSNYLHLEDFEEFVPYIFLRTVHGKFFRESEVETDLDSGIRFDLEDENPVEKEKEKEKEIQMENEKQPQKLTQNRSMSVNQNPPPPPPTDNDFLPPPPPTDGDFLPPPPTDLN</sequence>
<accession>A0A9Q0LWZ3</accession>
<keyword evidence="4" id="KW-1185">Reference proteome</keyword>
<protein>
    <submittedName>
        <fullName evidence="3">Nck-associated protein</fullName>
    </submittedName>
</protein>
<dbReference type="Pfam" id="PF09735">
    <property type="entry name" value="Nckap1"/>
    <property type="match status" value="1"/>
</dbReference>
<dbReference type="AlphaFoldDB" id="A0A9Q0LWZ3"/>
<feature type="compositionally biased region" description="Basic and acidic residues" evidence="2">
    <location>
        <begin position="1144"/>
        <end position="1173"/>
    </location>
</feature>
<comment type="caution">
    <text evidence="3">The sequence shown here is derived from an EMBL/GenBank/DDBJ whole genome shotgun (WGS) entry which is preliminary data.</text>
</comment>
<evidence type="ECO:0000256" key="2">
    <source>
        <dbReference type="SAM" id="MobiDB-lite"/>
    </source>
</evidence>
<organism evidence="3 4">
    <name type="scientific">Anaeramoeba ignava</name>
    <name type="common">Anaerobic marine amoeba</name>
    <dbReference type="NCBI Taxonomy" id="1746090"/>
    <lineage>
        <taxon>Eukaryota</taxon>
        <taxon>Metamonada</taxon>
        <taxon>Anaeramoebidae</taxon>
        <taxon>Anaeramoeba</taxon>
    </lineage>
</organism>
<feature type="region of interest" description="Disordered" evidence="2">
    <location>
        <begin position="1144"/>
        <end position="1218"/>
    </location>
</feature>
<dbReference type="PANTHER" id="PTHR12093:SF10">
    <property type="entry name" value="MEMBRANE-ASSOCIATED PROTEIN HEM"/>
    <property type="match status" value="1"/>
</dbReference>
<dbReference type="GO" id="GO:0016477">
    <property type="term" value="P:cell migration"/>
    <property type="evidence" value="ECO:0007669"/>
    <property type="project" value="TreeGrafter"/>
</dbReference>
<dbReference type="GO" id="GO:0031209">
    <property type="term" value="C:SCAR complex"/>
    <property type="evidence" value="ECO:0007669"/>
    <property type="project" value="TreeGrafter"/>
</dbReference>
<dbReference type="GO" id="GO:0000902">
    <property type="term" value="P:cell morphogenesis"/>
    <property type="evidence" value="ECO:0007669"/>
    <property type="project" value="TreeGrafter"/>
</dbReference>
<name>A0A9Q0LWZ3_ANAIG</name>
<proteinExistence type="inferred from homology"/>
<dbReference type="Proteomes" id="UP001149090">
    <property type="component" value="Unassembled WGS sequence"/>
</dbReference>
<evidence type="ECO:0000313" key="4">
    <source>
        <dbReference type="Proteomes" id="UP001149090"/>
    </source>
</evidence>